<dbReference type="OrthoDB" id="1081807at2759"/>
<gene>
    <name evidence="1" type="ORF">CUNI_LOCUS8171</name>
</gene>
<evidence type="ECO:0000313" key="1">
    <source>
        <dbReference type="EMBL" id="CAG5122613.1"/>
    </source>
</evidence>
<evidence type="ECO:0000313" key="2">
    <source>
        <dbReference type="Proteomes" id="UP000678393"/>
    </source>
</evidence>
<dbReference type="Proteomes" id="UP000678393">
    <property type="component" value="Unassembled WGS sequence"/>
</dbReference>
<keyword evidence="2" id="KW-1185">Reference proteome</keyword>
<protein>
    <submittedName>
        <fullName evidence="1">Uncharacterized protein</fullName>
    </submittedName>
</protein>
<dbReference type="AlphaFoldDB" id="A0A8S3YZM5"/>
<proteinExistence type="predicted"/>
<dbReference type="EMBL" id="CAJHNH020001334">
    <property type="protein sequence ID" value="CAG5122613.1"/>
    <property type="molecule type" value="Genomic_DNA"/>
</dbReference>
<sequence>MSLSERLTVMMSAPYLVKLVKQLLPQPAQERHVPSLLCLCQFAEECISRFADGFDREDVPGLAELFVRHLPGRVSSSAVRRVQEELFHASHGLVH</sequence>
<reference evidence="1" key="1">
    <citation type="submission" date="2021-04" db="EMBL/GenBank/DDBJ databases">
        <authorList>
            <consortium name="Molecular Ecology Group"/>
        </authorList>
    </citation>
    <scope>NUCLEOTIDE SEQUENCE</scope>
</reference>
<accession>A0A8S3YZM5</accession>
<comment type="caution">
    <text evidence="1">The sequence shown here is derived from an EMBL/GenBank/DDBJ whole genome shotgun (WGS) entry which is preliminary data.</text>
</comment>
<organism evidence="1 2">
    <name type="scientific">Candidula unifasciata</name>
    <dbReference type="NCBI Taxonomy" id="100452"/>
    <lineage>
        <taxon>Eukaryota</taxon>
        <taxon>Metazoa</taxon>
        <taxon>Spiralia</taxon>
        <taxon>Lophotrochozoa</taxon>
        <taxon>Mollusca</taxon>
        <taxon>Gastropoda</taxon>
        <taxon>Heterobranchia</taxon>
        <taxon>Euthyneura</taxon>
        <taxon>Panpulmonata</taxon>
        <taxon>Eupulmonata</taxon>
        <taxon>Stylommatophora</taxon>
        <taxon>Helicina</taxon>
        <taxon>Helicoidea</taxon>
        <taxon>Geomitridae</taxon>
        <taxon>Candidula</taxon>
    </lineage>
</organism>
<name>A0A8S3YZM5_9EUPU</name>